<feature type="domain" description="PAS" evidence="8">
    <location>
        <begin position="292"/>
        <end position="336"/>
    </location>
</feature>
<dbReference type="Gene3D" id="3.30.565.10">
    <property type="entry name" value="Histidine kinase-like ATPase, C-terminal domain"/>
    <property type="match status" value="1"/>
</dbReference>
<evidence type="ECO:0000256" key="6">
    <source>
        <dbReference type="ARBA" id="ARBA00023012"/>
    </source>
</evidence>
<dbReference type="AlphaFoldDB" id="A0A2V3ZZM0"/>
<feature type="domain" description="PAC" evidence="9">
    <location>
        <begin position="482"/>
        <end position="536"/>
    </location>
</feature>
<organism evidence="10 11">
    <name type="scientific">Marinifilum breve</name>
    <dbReference type="NCBI Taxonomy" id="2184082"/>
    <lineage>
        <taxon>Bacteria</taxon>
        <taxon>Pseudomonadati</taxon>
        <taxon>Bacteroidota</taxon>
        <taxon>Bacteroidia</taxon>
        <taxon>Marinilabiliales</taxon>
        <taxon>Marinifilaceae</taxon>
    </lineage>
</organism>
<accession>A0A2V3ZZM0</accession>
<dbReference type="Proteomes" id="UP000248079">
    <property type="component" value="Unassembled WGS sequence"/>
</dbReference>
<dbReference type="InterPro" id="IPR004358">
    <property type="entry name" value="Sig_transdc_His_kin-like_C"/>
</dbReference>
<dbReference type="SUPFAM" id="SSF55781">
    <property type="entry name" value="GAF domain-like"/>
    <property type="match status" value="1"/>
</dbReference>
<dbReference type="Pfam" id="PF13426">
    <property type="entry name" value="PAS_9"/>
    <property type="match status" value="2"/>
</dbReference>
<dbReference type="InterPro" id="IPR003594">
    <property type="entry name" value="HATPase_dom"/>
</dbReference>
<dbReference type="OrthoDB" id="9796457at2"/>
<dbReference type="PANTHER" id="PTHR43711">
    <property type="entry name" value="TWO-COMPONENT HISTIDINE KINASE"/>
    <property type="match status" value="1"/>
</dbReference>
<keyword evidence="4" id="KW-0808">Transferase</keyword>
<dbReference type="InterPro" id="IPR036890">
    <property type="entry name" value="HATPase_C_sf"/>
</dbReference>
<evidence type="ECO:0000313" key="11">
    <source>
        <dbReference type="Proteomes" id="UP000248079"/>
    </source>
</evidence>
<dbReference type="CDD" id="cd16922">
    <property type="entry name" value="HATPase_EvgS-ArcB-TorS-like"/>
    <property type="match status" value="1"/>
</dbReference>
<feature type="domain" description="Histidine kinase" evidence="7">
    <location>
        <begin position="554"/>
        <end position="771"/>
    </location>
</feature>
<dbReference type="PROSITE" id="PS50109">
    <property type="entry name" value="HIS_KIN"/>
    <property type="match status" value="1"/>
</dbReference>
<reference evidence="10 11" key="1">
    <citation type="submission" date="2018-05" db="EMBL/GenBank/DDBJ databases">
        <title>Marinifilum breve JC075T sp. nov., a marine bacterium isolated from Yongle Blue Hole in the South China Sea.</title>
        <authorList>
            <person name="Fu T."/>
        </authorList>
    </citation>
    <scope>NUCLEOTIDE SEQUENCE [LARGE SCALE GENOMIC DNA]</scope>
    <source>
        <strain evidence="10 11">JC075</strain>
    </source>
</reference>
<keyword evidence="5" id="KW-0418">Kinase</keyword>
<dbReference type="SUPFAM" id="SSF55874">
    <property type="entry name" value="ATPase domain of HSP90 chaperone/DNA topoisomerase II/histidine kinase"/>
    <property type="match status" value="1"/>
</dbReference>
<dbReference type="PANTHER" id="PTHR43711:SF31">
    <property type="entry name" value="HISTIDINE KINASE"/>
    <property type="match status" value="1"/>
</dbReference>
<keyword evidence="6" id="KW-0902">Two-component regulatory system</keyword>
<dbReference type="EC" id="2.7.13.3" evidence="2"/>
<evidence type="ECO:0000259" key="7">
    <source>
        <dbReference type="PROSITE" id="PS50109"/>
    </source>
</evidence>
<dbReference type="SMART" id="SM00086">
    <property type="entry name" value="PAC"/>
    <property type="match status" value="2"/>
</dbReference>
<dbReference type="InterPro" id="IPR005467">
    <property type="entry name" value="His_kinase_dom"/>
</dbReference>
<evidence type="ECO:0000256" key="2">
    <source>
        <dbReference type="ARBA" id="ARBA00012438"/>
    </source>
</evidence>
<dbReference type="Gene3D" id="1.10.287.130">
    <property type="match status" value="1"/>
</dbReference>
<comment type="catalytic activity">
    <reaction evidence="1">
        <text>ATP + protein L-histidine = ADP + protein N-phospho-L-histidine.</text>
        <dbReference type="EC" id="2.7.13.3"/>
    </reaction>
</comment>
<evidence type="ECO:0000259" key="8">
    <source>
        <dbReference type="PROSITE" id="PS50112"/>
    </source>
</evidence>
<dbReference type="InterPro" id="IPR035965">
    <property type="entry name" value="PAS-like_dom_sf"/>
</dbReference>
<evidence type="ECO:0000256" key="1">
    <source>
        <dbReference type="ARBA" id="ARBA00000085"/>
    </source>
</evidence>
<name>A0A2V3ZZM0_9BACT</name>
<proteinExistence type="predicted"/>
<dbReference type="CDD" id="cd00082">
    <property type="entry name" value="HisKA"/>
    <property type="match status" value="1"/>
</dbReference>
<dbReference type="InterPro" id="IPR036097">
    <property type="entry name" value="HisK_dim/P_sf"/>
</dbReference>
<dbReference type="Pfam" id="PF02518">
    <property type="entry name" value="HATPase_c"/>
    <property type="match status" value="1"/>
</dbReference>
<dbReference type="FunFam" id="3.30.565.10:FF:000010">
    <property type="entry name" value="Sensor histidine kinase RcsC"/>
    <property type="match status" value="1"/>
</dbReference>
<gene>
    <name evidence="10" type="ORF">DF185_09945</name>
</gene>
<dbReference type="NCBIfam" id="TIGR00229">
    <property type="entry name" value="sensory_box"/>
    <property type="match status" value="2"/>
</dbReference>
<keyword evidence="11" id="KW-1185">Reference proteome</keyword>
<dbReference type="Pfam" id="PF00512">
    <property type="entry name" value="HisKA"/>
    <property type="match status" value="1"/>
</dbReference>
<keyword evidence="3" id="KW-0597">Phosphoprotein</keyword>
<feature type="domain" description="PAS" evidence="8">
    <location>
        <begin position="411"/>
        <end position="457"/>
    </location>
</feature>
<dbReference type="EMBL" id="QFLI01000003">
    <property type="protein sequence ID" value="PXY01776.1"/>
    <property type="molecule type" value="Genomic_DNA"/>
</dbReference>
<dbReference type="InterPro" id="IPR003661">
    <property type="entry name" value="HisK_dim/P_dom"/>
</dbReference>
<protein>
    <recommendedName>
        <fullName evidence="2">histidine kinase</fullName>
        <ecNumber evidence="2">2.7.13.3</ecNumber>
    </recommendedName>
</protein>
<dbReference type="Gene3D" id="3.30.450.20">
    <property type="entry name" value="PAS domain"/>
    <property type="match status" value="3"/>
</dbReference>
<comment type="caution">
    <text evidence="10">The sequence shown here is derived from an EMBL/GenBank/DDBJ whole genome shotgun (WGS) entry which is preliminary data.</text>
</comment>
<dbReference type="InterPro" id="IPR000700">
    <property type="entry name" value="PAS-assoc_C"/>
</dbReference>
<dbReference type="SMART" id="SM00091">
    <property type="entry name" value="PAS"/>
    <property type="match status" value="2"/>
</dbReference>
<dbReference type="RefSeq" id="WP_110360585.1">
    <property type="nucleotide sequence ID" value="NZ_QFLI01000003.1"/>
</dbReference>
<dbReference type="PROSITE" id="PS50113">
    <property type="entry name" value="PAC"/>
    <property type="match status" value="1"/>
</dbReference>
<dbReference type="SUPFAM" id="SSF55785">
    <property type="entry name" value="PYP-like sensor domain (PAS domain)"/>
    <property type="match status" value="3"/>
</dbReference>
<dbReference type="SMART" id="SM00387">
    <property type="entry name" value="HATPase_c"/>
    <property type="match status" value="1"/>
</dbReference>
<dbReference type="CDD" id="cd00130">
    <property type="entry name" value="PAS"/>
    <property type="match status" value="2"/>
</dbReference>
<dbReference type="SMART" id="SM00388">
    <property type="entry name" value="HisKA"/>
    <property type="match status" value="1"/>
</dbReference>
<dbReference type="InterPro" id="IPR001610">
    <property type="entry name" value="PAC"/>
</dbReference>
<dbReference type="PROSITE" id="PS50112">
    <property type="entry name" value="PAS"/>
    <property type="match status" value="2"/>
</dbReference>
<evidence type="ECO:0000313" key="10">
    <source>
        <dbReference type="EMBL" id="PXY01776.1"/>
    </source>
</evidence>
<evidence type="ECO:0000259" key="9">
    <source>
        <dbReference type="PROSITE" id="PS50113"/>
    </source>
</evidence>
<evidence type="ECO:0000256" key="3">
    <source>
        <dbReference type="ARBA" id="ARBA00022553"/>
    </source>
</evidence>
<sequence length="773" mass="87997">MSEVVNYKISSSILNKWQDVLNLISKTFNITNLIIAQIKESNIELLIESDSCNEELILELKEYLIQEKKVATDKEICSEELVLKNPGKKNYFGYPIKFSNGDLFGVLCAANEEEMKFNAATRCLLAEFRKIIESDLRVLYQEEMNKFFLEEYKIENQKLVEQLLRSEMKYKTLFSTSTSAIAIFETIKNKSGELVDLLYKDMNPANEKFIEITKDKAIGKTLLELFPNTEPEWIDYFNSVTNDFKNTNFYSYHSDIGKFIYVDSFPLSEEEFAVSAVDLTDQVKLKEKLSEVENRYKNIFYGSSSVMMLVSPENGLIKDVNDSACEFYGYTKRELLTLNIWDLNIAGKVTVWDNIEKAKTNSKTIFKAKHRIASGEIKDVEISSGVVMVDGKELLHSVIRDVTERNKNLLKLTKLSNAVEQSPASIVITNIDGEIEYVNPIFCKVTGYDIDELIGKNSRILKSGKQSAIVYKDLWQKISSGEKWEGEFYNKRKDSSYYWESASISPVFNDENSIIGYLKVALDITEKKQIEAKLTHALLKAEENDRLKTAFLANLSHEVRTPLNGLLGFTDFIGDVNLTDEERKEYGSIIKDCGNQLMSIMDDILDASLLEAKKLQINVESIYLDPFLSGLKSLHTVEAEKKKLSIKLDYMFNPNFEIHTDKGKLLQVLNNLIRNAIKFTEEGEVLIGCESLKDSVLFYVQDTGIGISPEHQKVIFNRFRQIENHLIRQHGGIGLGLSISKGIVELLGGELWVESDVGRGSKFSFTIPKSIVK</sequence>
<evidence type="ECO:0000256" key="4">
    <source>
        <dbReference type="ARBA" id="ARBA00022679"/>
    </source>
</evidence>
<dbReference type="PRINTS" id="PR00344">
    <property type="entry name" value="BCTRLSENSOR"/>
</dbReference>
<dbReference type="GO" id="GO:0000155">
    <property type="term" value="F:phosphorelay sensor kinase activity"/>
    <property type="evidence" value="ECO:0007669"/>
    <property type="project" value="InterPro"/>
</dbReference>
<dbReference type="SUPFAM" id="SSF47384">
    <property type="entry name" value="Homodimeric domain of signal transducing histidine kinase"/>
    <property type="match status" value="1"/>
</dbReference>
<dbReference type="InterPro" id="IPR000014">
    <property type="entry name" value="PAS"/>
</dbReference>
<dbReference type="InterPro" id="IPR050736">
    <property type="entry name" value="Sensor_HK_Regulatory"/>
</dbReference>
<evidence type="ECO:0000256" key="5">
    <source>
        <dbReference type="ARBA" id="ARBA00022777"/>
    </source>
</evidence>